<dbReference type="FunFam" id="3.40.50.300:FF:000001">
    <property type="entry name" value="ATP-dependent zinc metalloprotease FtsH"/>
    <property type="match status" value="1"/>
</dbReference>
<protein>
    <recommendedName>
        <fullName evidence="14">ATP-dependent zinc metalloprotease FtsH</fullName>
        <ecNumber evidence="14">3.4.24.-</ecNumber>
    </recommendedName>
</protein>
<comment type="similarity">
    <text evidence="2 14">In the C-terminal section; belongs to the peptidase M41 family.</text>
</comment>
<feature type="binding site" evidence="14">
    <location>
        <begin position="207"/>
        <end position="214"/>
    </location>
    <ligand>
        <name>ATP</name>
        <dbReference type="ChEBI" id="CHEBI:30616"/>
    </ligand>
</feature>
<dbReference type="PANTHER" id="PTHR23076">
    <property type="entry name" value="METALLOPROTEASE M41 FTSH"/>
    <property type="match status" value="1"/>
</dbReference>
<evidence type="ECO:0000256" key="13">
    <source>
        <dbReference type="ARBA" id="ARBA00061570"/>
    </source>
</evidence>
<comment type="similarity">
    <text evidence="15">Belongs to the AAA ATPase family.</text>
</comment>
<dbReference type="SUPFAM" id="SSF140990">
    <property type="entry name" value="FtsH protease domain-like"/>
    <property type="match status" value="1"/>
</dbReference>
<evidence type="ECO:0000256" key="15">
    <source>
        <dbReference type="RuleBase" id="RU003651"/>
    </source>
</evidence>
<evidence type="ECO:0000256" key="11">
    <source>
        <dbReference type="ARBA" id="ARBA00023049"/>
    </source>
</evidence>
<keyword evidence="11 14" id="KW-0482">Metalloprotease</keyword>
<dbReference type="InterPro" id="IPR037219">
    <property type="entry name" value="Peptidase_M41-like"/>
</dbReference>
<dbReference type="SMART" id="SM00382">
    <property type="entry name" value="AAA"/>
    <property type="match status" value="1"/>
</dbReference>
<comment type="subcellular location">
    <subcellularLocation>
        <location evidence="14">Cell membrane</location>
        <topology evidence="14">Multi-pass membrane protein</topology>
        <orientation evidence="14">Cytoplasmic side</orientation>
    </subcellularLocation>
    <subcellularLocation>
        <location evidence="1">Membrane</location>
    </subcellularLocation>
</comment>
<feature type="binding site" evidence="14">
    <location>
        <position position="433"/>
    </location>
    <ligand>
        <name>Zn(2+)</name>
        <dbReference type="ChEBI" id="CHEBI:29105"/>
        <note>catalytic</note>
    </ligand>
</feature>
<keyword evidence="7 14" id="KW-0378">Hydrolase</keyword>
<dbReference type="Gene3D" id="1.10.8.60">
    <property type="match status" value="1"/>
</dbReference>
<accession>A0A920CFI1</accession>
<dbReference type="Gene3D" id="1.20.58.760">
    <property type="entry name" value="Peptidase M41"/>
    <property type="match status" value="1"/>
</dbReference>
<dbReference type="InterPro" id="IPR003593">
    <property type="entry name" value="AAA+_ATPase"/>
</dbReference>
<dbReference type="RefSeq" id="WP_160045452.1">
    <property type="nucleotide sequence ID" value="NZ_BORQ01000016.1"/>
</dbReference>
<feature type="transmembrane region" description="Helical" evidence="14">
    <location>
        <begin position="9"/>
        <end position="26"/>
    </location>
</feature>
<evidence type="ECO:0000256" key="9">
    <source>
        <dbReference type="ARBA" id="ARBA00022840"/>
    </source>
</evidence>
<dbReference type="PROSITE" id="PS00674">
    <property type="entry name" value="AAA"/>
    <property type="match status" value="1"/>
</dbReference>
<keyword evidence="8 14" id="KW-0862">Zinc</keyword>
<dbReference type="PANTHER" id="PTHR23076:SF113">
    <property type="entry name" value="ATP-DEPENDENT ZINC METALLOPROTEASE FTSH 1, CHLOROPLASTIC-RELATED"/>
    <property type="match status" value="1"/>
</dbReference>
<dbReference type="EC" id="3.4.24.-" evidence="14"/>
<evidence type="ECO:0000259" key="17">
    <source>
        <dbReference type="SMART" id="SM00382"/>
    </source>
</evidence>
<evidence type="ECO:0000256" key="10">
    <source>
        <dbReference type="ARBA" id="ARBA00022989"/>
    </source>
</evidence>
<dbReference type="Pfam" id="PF01434">
    <property type="entry name" value="Peptidase_M41"/>
    <property type="match status" value="1"/>
</dbReference>
<keyword evidence="12 14" id="KW-0472">Membrane</keyword>
<comment type="cofactor">
    <cofactor evidence="14">
        <name>Zn(2+)</name>
        <dbReference type="ChEBI" id="CHEBI:29105"/>
    </cofactor>
    <text evidence="14">Binds 1 zinc ion per subunit.</text>
</comment>
<dbReference type="GO" id="GO:0016887">
    <property type="term" value="F:ATP hydrolysis activity"/>
    <property type="evidence" value="ECO:0007669"/>
    <property type="project" value="UniProtKB-UniRule"/>
</dbReference>
<organism evidence="18 19">
    <name type="scientific">Paenibacillus albilobatus</name>
    <dbReference type="NCBI Taxonomy" id="2716884"/>
    <lineage>
        <taxon>Bacteria</taxon>
        <taxon>Bacillati</taxon>
        <taxon>Bacillota</taxon>
        <taxon>Bacilli</taxon>
        <taxon>Bacillales</taxon>
        <taxon>Paenibacillaceae</taxon>
        <taxon>Paenibacillus</taxon>
    </lineage>
</organism>
<comment type="similarity">
    <text evidence="13 14">In the central section; belongs to the AAA ATPase family.</text>
</comment>
<dbReference type="InterPro" id="IPR005936">
    <property type="entry name" value="FtsH"/>
</dbReference>
<keyword evidence="19" id="KW-1185">Reference proteome</keyword>
<keyword evidence="10 14" id="KW-1133">Transmembrane helix</keyword>
<dbReference type="SUPFAM" id="SSF52540">
    <property type="entry name" value="P-loop containing nucleoside triphosphate hydrolases"/>
    <property type="match status" value="1"/>
</dbReference>
<dbReference type="InterPro" id="IPR003960">
    <property type="entry name" value="ATPase_AAA_CS"/>
</dbReference>
<evidence type="ECO:0000256" key="4">
    <source>
        <dbReference type="ARBA" id="ARBA00022692"/>
    </source>
</evidence>
<proteinExistence type="inferred from homology"/>
<feature type="domain" description="AAA+ ATPase" evidence="17">
    <location>
        <begin position="199"/>
        <end position="338"/>
    </location>
</feature>
<dbReference type="Pfam" id="PF17862">
    <property type="entry name" value="AAA_lid_3"/>
    <property type="match status" value="1"/>
</dbReference>
<dbReference type="GO" id="GO:0008270">
    <property type="term" value="F:zinc ion binding"/>
    <property type="evidence" value="ECO:0007669"/>
    <property type="project" value="UniProtKB-UniRule"/>
</dbReference>
<dbReference type="Pfam" id="PF06480">
    <property type="entry name" value="FtsH_ext"/>
    <property type="match status" value="1"/>
</dbReference>
<feature type="compositionally biased region" description="Polar residues" evidence="16">
    <location>
        <begin position="650"/>
        <end position="667"/>
    </location>
</feature>
<evidence type="ECO:0000256" key="1">
    <source>
        <dbReference type="ARBA" id="ARBA00004370"/>
    </source>
</evidence>
<feature type="binding site" evidence="14">
    <location>
        <position position="429"/>
    </location>
    <ligand>
        <name>Zn(2+)</name>
        <dbReference type="ChEBI" id="CHEBI:29105"/>
        <note>catalytic</note>
    </ligand>
</feature>
<dbReference type="InterPro" id="IPR003959">
    <property type="entry name" value="ATPase_AAA_core"/>
</dbReference>
<dbReference type="Pfam" id="PF00004">
    <property type="entry name" value="AAA"/>
    <property type="match status" value="1"/>
</dbReference>
<sequence>MNRFIRNSGFYLILFLVVVGIVQFVSSSGESAHNPRYDEFRQEIKAGNVKDITVQFDGYAYLVTGKYNHRPDGAKSDSFSTYIPATDAAVQELVDASDKTGMQYTQKKMEGESIWLTLLSSMIPLVIMFILFFFLFNQAQGGGGKVMNFGKSRARLYNEEKKRVTFEDVAGADEEKQELVEVVEFLKDPRKFAAVGARIPKGVLLVGPPGTGKTLLARAVAGEAGVPFFSISGSDFVEMFVGVGASRVRDLFENAKKNAPCIIFIDEIDAVGRQRGAGLGGGHDEREQTLNQLLVEMDGFGGNEGIIIVAATNRADILDPALLRPGRFDRQITVDRPDVKGREAVLKVHARNKPLTKDVKLDVVAKRTTGFTGAELENLMNEAALLAARRNRKDISMREVDEAIDRVIVGTEKRSRVISDREKRIVAYHEAGHTIVGYFLENADMVHKVTIIPRGRAGGYVIMMPKEDRMLVTKQELLDKVTGLLGGRVSEELFIGEIGTGAYSDFQQATGIVRSMIMEYGMSEKLGPLQFGSSQGQVFLGRDLGHEQNYSDSIAYEIDQEMQRMTNECYQRCKDLLIKHAKEVHLIANTLLEKETLELEQIKELIEQGYLSEDGPREDENGGSSEGGAPVIDSIGDVRVRIQGKEDNANLPTNEIPNDVPESSSDIPNDPTNPPADDPNAGNGGTPPGTQA</sequence>
<feature type="compositionally biased region" description="Basic and acidic residues" evidence="16">
    <location>
        <begin position="636"/>
        <end position="648"/>
    </location>
</feature>
<feature type="active site" evidence="14">
    <location>
        <position position="430"/>
    </location>
</feature>
<feature type="compositionally biased region" description="Gly residues" evidence="16">
    <location>
        <begin position="682"/>
        <end position="692"/>
    </location>
</feature>
<dbReference type="AlphaFoldDB" id="A0A920CFI1"/>
<evidence type="ECO:0000256" key="2">
    <source>
        <dbReference type="ARBA" id="ARBA00010044"/>
    </source>
</evidence>
<keyword evidence="5 14" id="KW-0479">Metal-binding</keyword>
<evidence type="ECO:0000256" key="14">
    <source>
        <dbReference type="HAMAP-Rule" id="MF_01458"/>
    </source>
</evidence>
<dbReference type="GO" id="GO:0004222">
    <property type="term" value="F:metalloendopeptidase activity"/>
    <property type="evidence" value="ECO:0007669"/>
    <property type="project" value="InterPro"/>
</dbReference>
<dbReference type="GO" id="GO:0005524">
    <property type="term" value="F:ATP binding"/>
    <property type="evidence" value="ECO:0007669"/>
    <property type="project" value="UniProtKB-UniRule"/>
</dbReference>
<evidence type="ECO:0000256" key="16">
    <source>
        <dbReference type="SAM" id="MobiDB-lite"/>
    </source>
</evidence>
<evidence type="ECO:0000256" key="3">
    <source>
        <dbReference type="ARBA" id="ARBA00022670"/>
    </source>
</evidence>
<keyword evidence="3 14" id="KW-0645">Protease</keyword>
<feature type="region of interest" description="Disordered" evidence="16">
    <location>
        <begin position="610"/>
        <end position="692"/>
    </location>
</feature>
<dbReference type="InterPro" id="IPR027417">
    <property type="entry name" value="P-loop_NTPase"/>
</dbReference>
<dbReference type="GO" id="GO:0030163">
    <property type="term" value="P:protein catabolic process"/>
    <property type="evidence" value="ECO:0007669"/>
    <property type="project" value="UniProtKB-UniRule"/>
</dbReference>
<dbReference type="EMBL" id="BORQ01000016">
    <property type="protein sequence ID" value="GIO35034.1"/>
    <property type="molecule type" value="Genomic_DNA"/>
</dbReference>
<comment type="subunit">
    <text evidence="14">Homohexamer.</text>
</comment>
<feature type="binding site" evidence="14">
    <location>
        <position position="505"/>
    </location>
    <ligand>
        <name>Zn(2+)</name>
        <dbReference type="ChEBI" id="CHEBI:29105"/>
        <note>catalytic</note>
    </ligand>
</feature>
<dbReference type="InterPro" id="IPR011546">
    <property type="entry name" value="Pept_M41_FtsH_extracell"/>
</dbReference>
<evidence type="ECO:0000313" key="19">
    <source>
        <dbReference type="Proteomes" id="UP000679779"/>
    </source>
</evidence>
<evidence type="ECO:0000256" key="6">
    <source>
        <dbReference type="ARBA" id="ARBA00022741"/>
    </source>
</evidence>
<evidence type="ECO:0000256" key="8">
    <source>
        <dbReference type="ARBA" id="ARBA00022833"/>
    </source>
</evidence>
<comment type="function">
    <text evidence="14">Acts as a processive, ATP-dependent zinc metallopeptidase for both cytoplasmic and membrane proteins. Plays a role in the quality control of integral membrane proteins.</text>
</comment>
<keyword evidence="4 14" id="KW-0812">Transmembrane</keyword>
<dbReference type="Gene3D" id="3.40.50.300">
    <property type="entry name" value="P-loop containing nucleotide triphosphate hydrolases"/>
    <property type="match status" value="1"/>
</dbReference>
<gene>
    <name evidence="14 18" type="primary">ftsH</name>
    <name evidence="18" type="ORF">J2TS6_61750</name>
</gene>
<dbReference type="NCBIfam" id="TIGR01241">
    <property type="entry name" value="FtsH_fam"/>
    <property type="match status" value="1"/>
</dbReference>
<reference evidence="18" key="1">
    <citation type="submission" date="2021-03" db="EMBL/GenBank/DDBJ databases">
        <title>Antimicrobial resistance genes in bacteria isolated from Japanese honey, and their potential for conferring macrolide and lincosamide resistance in the American foulbrood pathogen Paenibacillus larvae.</title>
        <authorList>
            <person name="Okamoto M."/>
            <person name="Kumagai M."/>
            <person name="Kanamori H."/>
            <person name="Takamatsu D."/>
        </authorList>
    </citation>
    <scope>NUCLEOTIDE SEQUENCE</scope>
    <source>
        <strain evidence="18">J2TS6</strain>
    </source>
</reference>
<evidence type="ECO:0000256" key="5">
    <source>
        <dbReference type="ARBA" id="ARBA00022723"/>
    </source>
</evidence>
<dbReference type="GO" id="GO:0006508">
    <property type="term" value="P:proteolysis"/>
    <property type="evidence" value="ECO:0007669"/>
    <property type="project" value="UniProtKB-KW"/>
</dbReference>
<comment type="caution">
    <text evidence="18">The sequence shown here is derived from an EMBL/GenBank/DDBJ whole genome shotgun (WGS) entry which is preliminary data.</text>
</comment>
<keyword evidence="9 14" id="KW-0067">ATP-binding</keyword>
<keyword evidence="6 14" id="KW-0547">Nucleotide-binding</keyword>
<dbReference type="HAMAP" id="MF_01458">
    <property type="entry name" value="FtsH"/>
    <property type="match status" value="1"/>
</dbReference>
<dbReference type="FunFam" id="1.20.58.760:FF:000001">
    <property type="entry name" value="ATP-dependent zinc metalloprotease FtsH"/>
    <property type="match status" value="1"/>
</dbReference>
<dbReference type="InterPro" id="IPR041569">
    <property type="entry name" value="AAA_lid_3"/>
</dbReference>
<dbReference type="FunFam" id="1.10.8.60:FF:000001">
    <property type="entry name" value="ATP-dependent zinc metalloprotease FtsH"/>
    <property type="match status" value="1"/>
</dbReference>
<name>A0A920CFI1_9BACL</name>
<dbReference type="GO" id="GO:0004176">
    <property type="term" value="F:ATP-dependent peptidase activity"/>
    <property type="evidence" value="ECO:0007669"/>
    <property type="project" value="InterPro"/>
</dbReference>
<dbReference type="Proteomes" id="UP000679779">
    <property type="component" value="Unassembled WGS sequence"/>
</dbReference>
<evidence type="ECO:0000313" key="18">
    <source>
        <dbReference type="EMBL" id="GIO35034.1"/>
    </source>
</evidence>
<evidence type="ECO:0000256" key="12">
    <source>
        <dbReference type="ARBA" id="ARBA00023136"/>
    </source>
</evidence>
<dbReference type="GO" id="GO:0005886">
    <property type="term" value="C:plasma membrane"/>
    <property type="evidence" value="ECO:0007669"/>
    <property type="project" value="UniProtKB-SubCell"/>
</dbReference>
<feature type="transmembrane region" description="Helical" evidence="14">
    <location>
        <begin position="114"/>
        <end position="136"/>
    </location>
</feature>
<dbReference type="CDD" id="cd19501">
    <property type="entry name" value="RecA-like_FtsH"/>
    <property type="match status" value="1"/>
</dbReference>
<dbReference type="InterPro" id="IPR000642">
    <property type="entry name" value="Peptidase_M41"/>
</dbReference>
<keyword evidence="14" id="KW-1003">Cell membrane</keyword>
<evidence type="ECO:0000256" key="7">
    <source>
        <dbReference type="ARBA" id="ARBA00022801"/>
    </source>
</evidence>